<reference evidence="1 2" key="1">
    <citation type="submission" date="2018-09" db="EMBL/GenBank/DDBJ databases">
        <title>Comparative Genomic Analysis of Eight Novel Haloalkaliphilic Bacteriophages from Lake Elmenteita, Kenya.</title>
        <authorList>
            <person name="Akhwale J.K."/>
        </authorList>
    </citation>
    <scope>NUCLEOTIDE SEQUENCE [LARGE SCALE GENOMIC DNA]</scope>
</reference>
<dbReference type="Proteomes" id="UP000275028">
    <property type="component" value="Segment"/>
</dbReference>
<organism evidence="1 2">
    <name type="scientific">Bacillus phage vB_BboS-125</name>
    <dbReference type="NCBI Taxonomy" id="2419618"/>
    <lineage>
        <taxon>Viruses</taxon>
        <taxon>Duplodnaviria</taxon>
        <taxon>Heunggongvirae</taxon>
        <taxon>Uroviricota</taxon>
        <taxon>Caudoviricetes</taxon>
        <taxon>Elmenteitavirus</taxon>
        <taxon>Elmenteitavirus ev125</taxon>
    </lineage>
</organism>
<name>A0A3G3BVW0_9CAUD</name>
<proteinExistence type="predicted"/>
<keyword evidence="2" id="KW-1185">Reference proteome</keyword>
<evidence type="ECO:0000313" key="2">
    <source>
        <dbReference type="Proteomes" id="UP000275028"/>
    </source>
</evidence>
<gene>
    <name evidence="1" type="ORF">BboS125_00029</name>
</gene>
<sequence length="56" mass="6565">MNQVDRLADRTRKLMDAVNRNKLMEEGDRDLVSHHLRKAAEQLERVANEIPPKLNK</sequence>
<accession>A0A3G3BVW0</accession>
<protein>
    <submittedName>
        <fullName evidence="1">Uncharacterized protein</fullName>
    </submittedName>
</protein>
<dbReference type="EMBL" id="MH884509">
    <property type="protein sequence ID" value="AYP68399.1"/>
    <property type="molecule type" value="Genomic_DNA"/>
</dbReference>
<evidence type="ECO:0000313" key="1">
    <source>
        <dbReference type="EMBL" id="AYP68399.1"/>
    </source>
</evidence>